<comment type="caution">
    <text evidence="2">The sequence shown here is derived from an EMBL/GenBank/DDBJ whole genome shotgun (WGS) entry which is preliminary data.</text>
</comment>
<proteinExistence type="predicted"/>
<dbReference type="AlphaFoldDB" id="A0A482X9V2"/>
<evidence type="ECO:0000256" key="1">
    <source>
        <dbReference type="SAM" id="MobiDB-lite"/>
    </source>
</evidence>
<reference evidence="2 3" key="1">
    <citation type="journal article" date="2017" name="Gigascience">
        <title>Genome sequence of the small brown planthopper, Laodelphax striatellus.</title>
        <authorList>
            <person name="Zhu J."/>
            <person name="Jiang F."/>
            <person name="Wang X."/>
            <person name="Yang P."/>
            <person name="Bao Y."/>
            <person name="Zhao W."/>
            <person name="Wang W."/>
            <person name="Lu H."/>
            <person name="Wang Q."/>
            <person name="Cui N."/>
            <person name="Li J."/>
            <person name="Chen X."/>
            <person name="Luo L."/>
            <person name="Yu J."/>
            <person name="Kang L."/>
            <person name="Cui F."/>
        </authorList>
    </citation>
    <scope>NUCLEOTIDE SEQUENCE [LARGE SCALE GENOMIC DNA]</scope>
    <source>
        <strain evidence="2">Lst14</strain>
    </source>
</reference>
<keyword evidence="3" id="KW-1185">Reference proteome</keyword>
<organism evidence="2 3">
    <name type="scientific">Laodelphax striatellus</name>
    <name type="common">Small brown planthopper</name>
    <name type="synonym">Delphax striatella</name>
    <dbReference type="NCBI Taxonomy" id="195883"/>
    <lineage>
        <taxon>Eukaryota</taxon>
        <taxon>Metazoa</taxon>
        <taxon>Ecdysozoa</taxon>
        <taxon>Arthropoda</taxon>
        <taxon>Hexapoda</taxon>
        <taxon>Insecta</taxon>
        <taxon>Pterygota</taxon>
        <taxon>Neoptera</taxon>
        <taxon>Paraneoptera</taxon>
        <taxon>Hemiptera</taxon>
        <taxon>Auchenorrhyncha</taxon>
        <taxon>Fulgoroidea</taxon>
        <taxon>Delphacidae</taxon>
        <taxon>Criomorphinae</taxon>
        <taxon>Laodelphax</taxon>
    </lineage>
</organism>
<protein>
    <submittedName>
        <fullName evidence="2">Uncharacterized protein</fullName>
    </submittedName>
</protein>
<dbReference type="Proteomes" id="UP000291343">
    <property type="component" value="Unassembled WGS sequence"/>
</dbReference>
<evidence type="ECO:0000313" key="3">
    <source>
        <dbReference type="Proteomes" id="UP000291343"/>
    </source>
</evidence>
<accession>A0A482X9V2</accession>
<name>A0A482X9V2_LAOST</name>
<dbReference type="EMBL" id="QKKF02014932">
    <property type="protein sequence ID" value="RZF42467.1"/>
    <property type="molecule type" value="Genomic_DNA"/>
</dbReference>
<dbReference type="SMR" id="A0A482X9V2"/>
<evidence type="ECO:0000313" key="2">
    <source>
        <dbReference type="EMBL" id="RZF42467.1"/>
    </source>
</evidence>
<gene>
    <name evidence="2" type="ORF">LSTR_LSTR014520</name>
</gene>
<dbReference type="InParanoid" id="A0A482X9V2"/>
<feature type="region of interest" description="Disordered" evidence="1">
    <location>
        <begin position="72"/>
        <end position="94"/>
    </location>
</feature>
<sequence>MLCRNGVCNYYNVVWCGDGRTSWLGASALVPFLVRPQAPHQMLKEFIQEQLRQTKGTQQQLLHQVAELHREQRHLRPASRQQPPKLAAASTDQGEAAEVRVAQQECVANGLQLCSCSNNNNNSSSGSWRCSCGITTSCCCRRTAG</sequence>